<accession>A0A840QIR7</accession>
<keyword evidence="2" id="KW-1133">Transmembrane helix</keyword>
<sequence length="374" mass="40467">MTAEAQQRTEAHEGRGSRVLGLVTDPDMPTQIGTQVARKLTDWLRDRTGNEWTVEVVSDPLTAGEADSEQILKSVERHLSDQGWACAVCVTDLPLLLQAQPLLADGSTSRRVAVVSLPALGGLQPYRRVRQTLVRLLDELLEPGTPRESSRATRLTSKLASVRRASPQGSDIDIRYTATRARGWIRLVTGMVRTNRPATLIFGLSSALAAALATSAFGLSSSTIWQIADQLDPARKVVAGFAAVVILVGWLTTAHRLWERVGHRESADRRLVALYNASTLATLTIGVGCMYVGLFAANLVVAWFLVTPAMLTSMLGHFAGTASYVSLAWGFTTMGVIAGALGSSLESDRAVRQAAYGYREEQRRARDSGHDRAS</sequence>
<dbReference type="AlphaFoldDB" id="A0A840QIR7"/>
<dbReference type="EMBL" id="JACHIW010000002">
    <property type="protein sequence ID" value="MBB5158535.1"/>
    <property type="molecule type" value="Genomic_DNA"/>
</dbReference>
<comment type="caution">
    <text evidence="3">The sequence shown here is derived from an EMBL/GenBank/DDBJ whole genome shotgun (WGS) entry which is preliminary data.</text>
</comment>
<feature type="transmembrane region" description="Helical" evidence="2">
    <location>
        <begin position="237"/>
        <end position="258"/>
    </location>
</feature>
<name>A0A840QIR7_9PSEU</name>
<gene>
    <name evidence="3" type="ORF">BJ970_006134</name>
</gene>
<keyword evidence="4" id="KW-1185">Reference proteome</keyword>
<proteinExistence type="predicted"/>
<evidence type="ECO:0000313" key="3">
    <source>
        <dbReference type="EMBL" id="MBB5158535.1"/>
    </source>
</evidence>
<evidence type="ECO:0000256" key="1">
    <source>
        <dbReference type="SAM" id="MobiDB-lite"/>
    </source>
</evidence>
<dbReference type="Proteomes" id="UP000584374">
    <property type="component" value="Unassembled WGS sequence"/>
</dbReference>
<keyword evidence="2" id="KW-0812">Transmembrane</keyword>
<feature type="transmembrane region" description="Helical" evidence="2">
    <location>
        <begin position="200"/>
        <end position="225"/>
    </location>
</feature>
<protein>
    <submittedName>
        <fullName evidence="3">Putative membrane protein</fullName>
    </submittedName>
</protein>
<dbReference type="RefSeq" id="WP_184730371.1">
    <property type="nucleotide sequence ID" value="NZ_JACHIW010000002.1"/>
</dbReference>
<feature type="transmembrane region" description="Helical" evidence="2">
    <location>
        <begin position="318"/>
        <end position="342"/>
    </location>
</feature>
<evidence type="ECO:0000313" key="4">
    <source>
        <dbReference type="Proteomes" id="UP000584374"/>
    </source>
</evidence>
<feature type="region of interest" description="Disordered" evidence="1">
    <location>
        <begin position="1"/>
        <end position="26"/>
    </location>
</feature>
<organism evidence="3 4">
    <name type="scientific">Saccharopolyspora phatthalungensis</name>
    <dbReference type="NCBI Taxonomy" id="664693"/>
    <lineage>
        <taxon>Bacteria</taxon>
        <taxon>Bacillati</taxon>
        <taxon>Actinomycetota</taxon>
        <taxon>Actinomycetes</taxon>
        <taxon>Pseudonocardiales</taxon>
        <taxon>Pseudonocardiaceae</taxon>
        <taxon>Saccharopolyspora</taxon>
    </lineage>
</organism>
<feature type="transmembrane region" description="Helical" evidence="2">
    <location>
        <begin position="279"/>
        <end position="306"/>
    </location>
</feature>
<evidence type="ECO:0000256" key="2">
    <source>
        <dbReference type="SAM" id="Phobius"/>
    </source>
</evidence>
<reference evidence="3 4" key="1">
    <citation type="submission" date="2020-08" db="EMBL/GenBank/DDBJ databases">
        <title>Sequencing the genomes of 1000 actinobacteria strains.</title>
        <authorList>
            <person name="Klenk H.-P."/>
        </authorList>
    </citation>
    <scope>NUCLEOTIDE SEQUENCE [LARGE SCALE GENOMIC DNA]</scope>
    <source>
        <strain evidence="3 4">DSM 45584</strain>
    </source>
</reference>
<feature type="compositionally biased region" description="Basic and acidic residues" evidence="1">
    <location>
        <begin position="7"/>
        <end position="16"/>
    </location>
</feature>
<keyword evidence="2" id="KW-0472">Membrane</keyword>